<sequence length="373" mass="42046">MAATNDRTIMVVDDERANFEVIEILLTIDNYDLHYISSGEEVFAAIDRIDPDVILLDLMMPGMDGLAVCQRLRLMRKWRSIPIIMVTAAAGKSILASCLDAGADDFINKPVDGLELRARVKSMVRTKKQFDRIESLSKLQQNNIASLENNLGELVGDLAIGFVTELSTPLTSIQEQLDELSTNLDHFSKNQIRYLVELASRSASNIQKTTYKFWTYLDFAAEKKQLYTDEVCNIKEVIEPISIVQAQWINRENDLVIDIHPATVAVTVKHCELIIKELLDNTFKFSDVGTKIEICGRIVGKSFHFWIGDRRSDYPIDRPISNSNIEEQELGLGLKVVKKIVGIYDGCFAIDINERNETIVYLTLPLGTAEGQK</sequence>
<evidence type="ECO:0000256" key="2">
    <source>
        <dbReference type="PROSITE-ProRule" id="PRU00169"/>
    </source>
</evidence>
<evidence type="ECO:0000313" key="5">
    <source>
        <dbReference type="EMBL" id="PSB55215.1"/>
    </source>
</evidence>
<comment type="caution">
    <text evidence="5">The sequence shown here is derived from an EMBL/GenBank/DDBJ whole genome shotgun (WGS) entry which is preliminary data.</text>
</comment>
<organism evidence="5 6">
    <name type="scientific">Chamaesiphon polymorphus CCALA 037</name>
    <dbReference type="NCBI Taxonomy" id="2107692"/>
    <lineage>
        <taxon>Bacteria</taxon>
        <taxon>Bacillati</taxon>
        <taxon>Cyanobacteriota</taxon>
        <taxon>Cyanophyceae</taxon>
        <taxon>Gomontiellales</taxon>
        <taxon>Chamaesiphonaceae</taxon>
        <taxon>Chamaesiphon</taxon>
    </lineage>
</organism>
<evidence type="ECO:0000259" key="4">
    <source>
        <dbReference type="PROSITE" id="PS50110"/>
    </source>
</evidence>
<dbReference type="InterPro" id="IPR036890">
    <property type="entry name" value="HATPase_C_sf"/>
</dbReference>
<protein>
    <recommendedName>
        <fullName evidence="4">Response regulatory domain-containing protein</fullName>
    </recommendedName>
</protein>
<dbReference type="Gene3D" id="3.40.50.2300">
    <property type="match status" value="1"/>
</dbReference>
<name>A0A2T1GCR6_9CYAN</name>
<dbReference type="Proteomes" id="UP000238937">
    <property type="component" value="Unassembled WGS sequence"/>
</dbReference>
<proteinExistence type="predicted"/>
<dbReference type="PANTHER" id="PTHR44591:SF3">
    <property type="entry name" value="RESPONSE REGULATORY DOMAIN-CONTAINING PROTEIN"/>
    <property type="match status" value="1"/>
</dbReference>
<dbReference type="PANTHER" id="PTHR44591">
    <property type="entry name" value="STRESS RESPONSE REGULATOR PROTEIN 1"/>
    <property type="match status" value="1"/>
</dbReference>
<dbReference type="SUPFAM" id="SSF52172">
    <property type="entry name" value="CheY-like"/>
    <property type="match status" value="1"/>
</dbReference>
<evidence type="ECO:0000313" key="6">
    <source>
        <dbReference type="Proteomes" id="UP000238937"/>
    </source>
</evidence>
<dbReference type="EMBL" id="PVWO01000202">
    <property type="protein sequence ID" value="PSB55215.1"/>
    <property type="molecule type" value="Genomic_DNA"/>
</dbReference>
<dbReference type="SMART" id="SM00448">
    <property type="entry name" value="REC"/>
    <property type="match status" value="1"/>
</dbReference>
<accession>A0A2T1GCR6</accession>
<dbReference type="InterPro" id="IPR050595">
    <property type="entry name" value="Bact_response_regulator"/>
</dbReference>
<dbReference type="InterPro" id="IPR011006">
    <property type="entry name" value="CheY-like_superfamily"/>
</dbReference>
<feature type="modified residue" description="4-aspartylphosphate" evidence="2">
    <location>
        <position position="57"/>
    </location>
</feature>
<dbReference type="GO" id="GO:0000160">
    <property type="term" value="P:phosphorelay signal transduction system"/>
    <property type="evidence" value="ECO:0007669"/>
    <property type="project" value="InterPro"/>
</dbReference>
<feature type="coiled-coil region" evidence="3">
    <location>
        <begin position="130"/>
        <end position="190"/>
    </location>
</feature>
<dbReference type="RefSeq" id="WP_106306649.1">
    <property type="nucleotide sequence ID" value="NZ_PVWO01000202.1"/>
</dbReference>
<reference evidence="5 6" key="1">
    <citation type="submission" date="2018-03" db="EMBL/GenBank/DDBJ databases">
        <title>The ancient ancestry and fast evolution of plastids.</title>
        <authorList>
            <person name="Moore K.R."/>
            <person name="Magnabosco C."/>
            <person name="Momper L."/>
            <person name="Gold D.A."/>
            <person name="Bosak T."/>
            <person name="Fournier G.P."/>
        </authorList>
    </citation>
    <scope>NUCLEOTIDE SEQUENCE [LARGE SCALE GENOMIC DNA]</scope>
    <source>
        <strain evidence="5 6">CCALA 037</strain>
    </source>
</reference>
<dbReference type="AlphaFoldDB" id="A0A2T1GCR6"/>
<dbReference type="PROSITE" id="PS50110">
    <property type="entry name" value="RESPONSE_REGULATORY"/>
    <property type="match status" value="1"/>
</dbReference>
<gene>
    <name evidence="5" type="ORF">C7B77_15730</name>
</gene>
<keyword evidence="3" id="KW-0175">Coiled coil</keyword>
<keyword evidence="1 2" id="KW-0597">Phosphoprotein</keyword>
<keyword evidence="6" id="KW-1185">Reference proteome</keyword>
<evidence type="ECO:0000256" key="3">
    <source>
        <dbReference type="SAM" id="Coils"/>
    </source>
</evidence>
<dbReference type="InterPro" id="IPR001789">
    <property type="entry name" value="Sig_transdc_resp-reg_receiver"/>
</dbReference>
<dbReference type="Pfam" id="PF00072">
    <property type="entry name" value="Response_reg"/>
    <property type="match status" value="1"/>
</dbReference>
<evidence type="ECO:0000256" key="1">
    <source>
        <dbReference type="ARBA" id="ARBA00022553"/>
    </source>
</evidence>
<dbReference type="OrthoDB" id="418136at2"/>
<dbReference type="SUPFAM" id="SSF55874">
    <property type="entry name" value="ATPase domain of HSP90 chaperone/DNA topoisomerase II/histidine kinase"/>
    <property type="match status" value="1"/>
</dbReference>
<feature type="domain" description="Response regulatory" evidence="4">
    <location>
        <begin position="8"/>
        <end position="124"/>
    </location>
</feature>
<dbReference type="Gene3D" id="3.30.565.10">
    <property type="entry name" value="Histidine kinase-like ATPase, C-terminal domain"/>
    <property type="match status" value="1"/>
</dbReference>